<dbReference type="RefSeq" id="WP_131519393.1">
    <property type="nucleotide sequence ID" value="NZ_SJKD01000019.1"/>
</dbReference>
<organism evidence="2 3">
    <name type="scientific">Kribbella capetownensis</name>
    <dbReference type="NCBI Taxonomy" id="1572659"/>
    <lineage>
        <taxon>Bacteria</taxon>
        <taxon>Bacillati</taxon>
        <taxon>Actinomycetota</taxon>
        <taxon>Actinomycetes</taxon>
        <taxon>Propionibacteriales</taxon>
        <taxon>Kribbellaceae</taxon>
        <taxon>Kribbella</taxon>
    </lineage>
</organism>
<reference evidence="2 3" key="1">
    <citation type="submission" date="2019-02" db="EMBL/GenBank/DDBJ databases">
        <title>Kribbella capetownensis sp. nov. and Kribbella speibonae sp. nov., isolated from soil.</title>
        <authorList>
            <person name="Curtis S.M."/>
            <person name="Norton I."/>
            <person name="Everest G.J."/>
            <person name="Meyers P.R."/>
        </authorList>
    </citation>
    <scope>NUCLEOTIDE SEQUENCE [LARGE SCALE GENOMIC DNA]</scope>
    <source>
        <strain evidence="2 3">YM53</strain>
    </source>
</reference>
<comment type="caution">
    <text evidence="2">The sequence shown here is derived from an EMBL/GenBank/DDBJ whole genome shotgun (WGS) entry which is preliminary data.</text>
</comment>
<dbReference type="AlphaFoldDB" id="A0A4R0IR23"/>
<accession>A0A4R0IR23</accession>
<sequence length="134" mass="14411">MTTALPGRSGRRRRQPNAAGGRSVEQKVRLTAEEAAALRLKARRLGVSVPRLLVESALAEQETATDRRDLMAALFGLQRLGGNIANNVNQLAKKANATDEFPENATPVLAHIQRLLIRIDQALNQLGTPGGGAR</sequence>
<dbReference type="Pfam" id="PF21983">
    <property type="entry name" value="NikA-like"/>
    <property type="match status" value="1"/>
</dbReference>
<evidence type="ECO:0000313" key="2">
    <source>
        <dbReference type="EMBL" id="TCC33906.1"/>
    </source>
</evidence>
<feature type="region of interest" description="Disordered" evidence="1">
    <location>
        <begin position="1"/>
        <end position="25"/>
    </location>
</feature>
<gene>
    <name evidence="2" type="primary">mobC</name>
    <name evidence="2" type="ORF">E0H75_42390</name>
</gene>
<dbReference type="Proteomes" id="UP000293342">
    <property type="component" value="Unassembled WGS sequence"/>
</dbReference>
<evidence type="ECO:0000256" key="1">
    <source>
        <dbReference type="SAM" id="MobiDB-lite"/>
    </source>
</evidence>
<evidence type="ECO:0000313" key="3">
    <source>
        <dbReference type="Proteomes" id="UP000293342"/>
    </source>
</evidence>
<protein>
    <submittedName>
        <fullName evidence="2">Plasmid mobilization relaxosome protein MobC</fullName>
    </submittedName>
</protein>
<dbReference type="EMBL" id="SJKD01000019">
    <property type="protein sequence ID" value="TCC33906.1"/>
    <property type="molecule type" value="Genomic_DNA"/>
</dbReference>
<proteinExistence type="predicted"/>
<name>A0A4R0IR23_9ACTN</name>
<keyword evidence="3" id="KW-1185">Reference proteome</keyword>
<dbReference type="InterPro" id="IPR053842">
    <property type="entry name" value="NikA-like"/>
</dbReference>
<dbReference type="OrthoDB" id="3636113at2"/>